<dbReference type="AlphaFoldDB" id="A0A1J7J554"/>
<gene>
    <name evidence="2" type="ORF">CONLIGDRAFT_684847</name>
</gene>
<name>A0A1J7J554_9PEZI</name>
<evidence type="ECO:0000313" key="2">
    <source>
        <dbReference type="EMBL" id="OIW24952.1"/>
    </source>
</evidence>
<feature type="region of interest" description="Disordered" evidence="1">
    <location>
        <begin position="1"/>
        <end position="21"/>
    </location>
</feature>
<evidence type="ECO:0000313" key="3">
    <source>
        <dbReference type="Proteomes" id="UP000182658"/>
    </source>
</evidence>
<dbReference type="Proteomes" id="UP000182658">
    <property type="component" value="Unassembled WGS sequence"/>
</dbReference>
<reference evidence="2 3" key="1">
    <citation type="submission" date="2016-10" db="EMBL/GenBank/DDBJ databases">
        <title>Draft genome sequence of Coniochaeta ligniaria NRRL30616, a lignocellulolytic fungus for bioabatement of inhibitors in plant biomass hydrolysates.</title>
        <authorList>
            <consortium name="DOE Joint Genome Institute"/>
            <person name="Jimenez D.J."/>
            <person name="Hector R.E."/>
            <person name="Riley R."/>
            <person name="Sun H."/>
            <person name="Grigoriev I.V."/>
            <person name="Van Elsas J.D."/>
            <person name="Nichols N.N."/>
        </authorList>
    </citation>
    <scope>NUCLEOTIDE SEQUENCE [LARGE SCALE GENOMIC DNA]</scope>
    <source>
        <strain evidence="2 3">NRRL 30616</strain>
    </source>
</reference>
<dbReference type="EMBL" id="KV875102">
    <property type="protein sequence ID" value="OIW24952.1"/>
    <property type="molecule type" value="Genomic_DNA"/>
</dbReference>
<dbReference type="InParanoid" id="A0A1J7J554"/>
<dbReference type="STRING" id="1408157.A0A1J7J554"/>
<dbReference type="OrthoDB" id="4738706at2759"/>
<sequence length="80" mass="8730">MATYSVHGVEQTPPNSQKKVAGAAAAKKLSGYAPDATGRCSTCSATFSNAQDFYKHLDNCVLRIVQHRRHQRSALTYAVF</sequence>
<evidence type="ECO:0000256" key="1">
    <source>
        <dbReference type="SAM" id="MobiDB-lite"/>
    </source>
</evidence>
<organism evidence="2 3">
    <name type="scientific">Coniochaeta ligniaria NRRL 30616</name>
    <dbReference type="NCBI Taxonomy" id="1408157"/>
    <lineage>
        <taxon>Eukaryota</taxon>
        <taxon>Fungi</taxon>
        <taxon>Dikarya</taxon>
        <taxon>Ascomycota</taxon>
        <taxon>Pezizomycotina</taxon>
        <taxon>Sordariomycetes</taxon>
        <taxon>Sordariomycetidae</taxon>
        <taxon>Coniochaetales</taxon>
        <taxon>Coniochaetaceae</taxon>
        <taxon>Coniochaeta</taxon>
    </lineage>
</organism>
<protein>
    <recommendedName>
        <fullName evidence="4">C2H2-type domain-containing protein</fullName>
    </recommendedName>
</protein>
<accession>A0A1J7J554</accession>
<proteinExistence type="predicted"/>
<evidence type="ECO:0008006" key="4">
    <source>
        <dbReference type="Google" id="ProtNLM"/>
    </source>
</evidence>
<keyword evidence="3" id="KW-1185">Reference proteome</keyword>